<sequence>MMGTVMWLKNSVVHLVVIFMVRCHTVQSCGGTLTKTSGWFTSPGYPGAYKSHTKCDWLIRSNQSGQIQLHFTDIRLARPAYANYIQLFDGISPKARNITTFINFVKPDQIFESTSNALYISFRTDDNSQSYRGFNASYQVKSCPNKKETRERGIIYSPSYPQFYPDNDCMQWSLDNIEEGGIVTISFSKMDIKPDADGQCNGDYIMFGPVPLSKKICGTLGEDPPPVYISTHNPLIWIKFNSNNQNAGRGFVLTYIIDVVSPTVSPLKPCAIDEFKCNNSKCIYDNWHCNGADECGDNSDEIDCKGRVTAQPSICGFGKFGCISNETQEFSCLWNFKRCDNVIHCQDGSDEEGCNNTSQCGAVLEKAPGYFTTPNYPKKYPHNFDCEWLILVEPTKKVQLRFKDFDLENNVLTDYIKVYDGKNAKAPLIGQYYGEQIPPNVIDGSKSELFVTFHSDKSSSAKGFNATYQVKGECLPIEQAPCKYGEDDCYAIKERCDGVWNCKKHGGDERGCGACVEKAFACSPGGSQCYSEAEHCNGLGHCYDSRDEQDCNSDVCGPHNGTFLCRNRKCIYESWHCDGTNDCSDGSDEENCSGMPSVRVITAAVVGSLVCCLLLVIAFGCTCKLYAMRLQEQHGGPRYQSPLTRYQIMAFNQRPVPPTYDEAMQNSRSFDDVQREYVERARTTGRRGRRNRGQGRQRSRDSQPIQDNVSPGDRAMDNTQRGNGVINDGFDSEGLPSGSDNPQGAEAPPRGPIQTLFNIHPPSLLDSDDGSVQTSISVSRATGVTAEWHRHARPKNAQNSNNSAVVPTSNDPGIDGGSIQSVPSRGYESSDDSVLLSLDEDDKDLNDETSLINISANSQTAPSGEQNRSRTNRQIQDGGTSDGDSIQSESMEMSGRLYRNQNISRLSISSDVSIEDLESDVPLLLP</sequence>
<gene>
    <name evidence="14" type="ORF">OFUS_LOCUS6285</name>
</gene>
<dbReference type="InterPro" id="IPR023415">
    <property type="entry name" value="LDLR_class-A_CS"/>
</dbReference>
<protein>
    <submittedName>
        <fullName evidence="14">Uncharacterized protein</fullName>
    </submittedName>
</protein>
<evidence type="ECO:0000256" key="4">
    <source>
        <dbReference type="ARBA" id="ARBA00022737"/>
    </source>
</evidence>
<keyword evidence="3 12" id="KW-0812">Transmembrane</keyword>
<dbReference type="Proteomes" id="UP000749559">
    <property type="component" value="Unassembled WGS sequence"/>
</dbReference>
<accession>A0A8J1XSS3</accession>
<evidence type="ECO:0000256" key="7">
    <source>
        <dbReference type="ARBA" id="ARBA00023157"/>
    </source>
</evidence>
<dbReference type="PANTHER" id="PTHR24251">
    <property type="entry name" value="OVOCHYMASE-RELATED"/>
    <property type="match status" value="1"/>
</dbReference>
<dbReference type="PRINTS" id="PR00261">
    <property type="entry name" value="LDLRECEPTOR"/>
</dbReference>
<keyword evidence="15" id="KW-1185">Reference proteome</keyword>
<dbReference type="Pfam" id="PF00431">
    <property type="entry name" value="CUB"/>
    <property type="match status" value="3"/>
</dbReference>
<dbReference type="Gene3D" id="4.10.400.10">
    <property type="entry name" value="Low-density Lipoprotein Receptor"/>
    <property type="match status" value="3"/>
</dbReference>
<keyword evidence="13" id="KW-0732">Signal</keyword>
<dbReference type="SMART" id="SM00042">
    <property type="entry name" value="CUB"/>
    <property type="match status" value="3"/>
</dbReference>
<keyword evidence="8" id="KW-0325">Glycoprotein</keyword>
<feature type="region of interest" description="Disordered" evidence="11">
    <location>
        <begin position="680"/>
        <end position="832"/>
    </location>
</feature>
<dbReference type="InterPro" id="IPR035914">
    <property type="entry name" value="Sperma_CUB_dom_sf"/>
</dbReference>
<evidence type="ECO:0000256" key="1">
    <source>
        <dbReference type="ARBA" id="ARBA00004167"/>
    </source>
</evidence>
<dbReference type="InterPro" id="IPR036055">
    <property type="entry name" value="LDL_receptor-like_sf"/>
</dbReference>
<evidence type="ECO:0000256" key="9">
    <source>
        <dbReference type="PROSITE-ProRule" id="PRU00059"/>
    </source>
</evidence>
<feature type="transmembrane region" description="Helical" evidence="12">
    <location>
        <begin position="600"/>
        <end position="621"/>
    </location>
</feature>
<keyword evidence="5 12" id="KW-1133">Transmembrane helix</keyword>
<evidence type="ECO:0000313" key="15">
    <source>
        <dbReference type="Proteomes" id="UP000749559"/>
    </source>
</evidence>
<dbReference type="GO" id="GO:0016020">
    <property type="term" value="C:membrane"/>
    <property type="evidence" value="ECO:0007669"/>
    <property type="project" value="UniProtKB-SubCell"/>
</dbReference>
<dbReference type="PROSITE" id="PS01209">
    <property type="entry name" value="LDLRA_1"/>
    <property type="match status" value="3"/>
</dbReference>
<keyword evidence="7 10" id="KW-1015">Disulfide bond</keyword>
<feature type="disulfide bond" evidence="10">
    <location>
        <begin position="536"/>
        <end position="551"/>
    </location>
</feature>
<feature type="disulfide bond" evidence="9">
    <location>
        <begin position="200"/>
        <end position="217"/>
    </location>
</feature>
<feature type="disulfide bond" evidence="10">
    <location>
        <begin position="339"/>
        <end position="354"/>
    </location>
</feature>
<dbReference type="CDD" id="cd00112">
    <property type="entry name" value="LDLa"/>
    <property type="match status" value="3"/>
</dbReference>
<evidence type="ECO:0000256" key="8">
    <source>
        <dbReference type="ARBA" id="ARBA00023180"/>
    </source>
</evidence>
<dbReference type="SUPFAM" id="SSF57424">
    <property type="entry name" value="LDL receptor-like module"/>
    <property type="match status" value="4"/>
</dbReference>
<dbReference type="Pfam" id="PF00057">
    <property type="entry name" value="Ldl_recept_a"/>
    <property type="match status" value="2"/>
</dbReference>
<feature type="compositionally biased region" description="Basic residues" evidence="11">
    <location>
        <begin position="683"/>
        <end position="697"/>
    </location>
</feature>
<feature type="disulfide bond" evidence="10">
    <location>
        <begin position="277"/>
        <end position="295"/>
    </location>
</feature>
<feature type="compositionally biased region" description="Polar residues" evidence="11">
    <location>
        <begin position="852"/>
        <end position="866"/>
    </location>
</feature>
<dbReference type="SUPFAM" id="SSF49854">
    <property type="entry name" value="Spermadhesin, CUB domain"/>
    <property type="match status" value="3"/>
</dbReference>
<dbReference type="AlphaFoldDB" id="A0A8J1XSS3"/>
<evidence type="ECO:0000256" key="13">
    <source>
        <dbReference type="SAM" id="SignalP"/>
    </source>
</evidence>
<feature type="disulfide bond" evidence="10">
    <location>
        <begin position="289"/>
        <end position="304"/>
    </location>
</feature>
<evidence type="ECO:0000256" key="6">
    <source>
        <dbReference type="ARBA" id="ARBA00023136"/>
    </source>
</evidence>
<dbReference type="FunFam" id="4.10.400.10:FF:000024">
    <property type="entry name" value="Low-density lipoprotein RecePtor related"/>
    <property type="match status" value="1"/>
</dbReference>
<organism evidence="14 15">
    <name type="scientific">Owenia fusiformis</name>
    <name type="common">Polychaete worm</name>
    <dbReference type="NCBI Taxonomy" id="6347"/>
    <lineage>
        <taxon>Eukaryota</taxon>
        <taxon>Metazoa</taxon>
        <taxon>Spiralia</taxon>
        <taxon>Lophotrochozoa</taxon>
        <taxon>Annelida</taxon>
        <taxon>Polychaeta</taxon>
        <taxon>Sedentaria</taxon>
        <taxon>Canalipalpata</taxon>
        <taxon>Sabellida</taxon>
        <taxon>Oweniida</taxon>
        <taxon>Oweniidae</taxon>
        <taxon>Owenia</taxon>
    </lineage>
</organism>
<dbReference type="EMBL" id="CAIIXF020000003">
    <property type="protein sequence ID" value="CAH1779480.1"/>
    <property type="molecule type" value="Genomic_DNA"/>
</dbReference>
<feature type="chain" id="PRO_5043355388" evidence="13">
    <location>
        <begin position="29"/>
        <end position="926"/>
    </location>
</feature>
<dbReference type="InterPro" id="IPR002172">
    <property type="entry name" value="LDrepeatLR_classA_rpt"/>
</dbReference>
<feature type="signal peptide" evidence="13">
    <location>
        <begin position="1"/>
        <end position="28"/>
    </location>
</feature>
<evidence type="ECO:0000256" key="12">
    <source>
        <dbReference type="SAM" id="Phobius"/>
    </source>
</evidence>
<evidence type="ECO:0000256" key="2">
    <source>
        <dbReference type="ARBA" id="ARBA00009939"/>
    </source>
</evidence>
<dbReference type="PANTHER" id="PTHR24251:SF37">
    <property type="entry name" value="CUB DOMAIN-CONTAINING PROTEIN"/>
    <property type="match status" value="1"/>
</dbReference>
<dbReference type="CDD" id="cd00041">
    <property type="entry name" value="CUB"/>
    <property type="match status" value="3"/>
</dbReference>
<evidence type="ECO:0000256" key="5">
    <source>
        <dbReference type="ARBA" id="ARBA00022989"/>
    </source>
</evidence>
<evidence type="ECO:0000256" key="3">
    <source>
        <dbReference type="ARBA" id="ARBA00022692"/>
    </source>
</evidence>
<dbReference type="PROSITE" id="PS50068">
    <property type="entry name" value="LDLRA_2"/>
    <property type="match status" value="4"/>
</dbReference>
<reference evidence="14" key="1">
    <citation type="submission" date="2022-03" db="EMBL/GenBank/DDBJ databases">
        <authorList>
            <person name="Martin C."/>
        </authorList>
    </citation>
    <scope>NUCLEOTIDE SEQUENCE</scope>
</reference>
<evidence type="ECO:0000256" key="11">
    <source>
        <dbReference type="SAM" id="MobiDB-lite"/>
    </source>
</evidence>
<evidence type="ECO:0000256" key="10">
    <source>
        <dbReference type="PROSITE-ProRule" id="PRU00124"/>
    </source>
</evidence>
<dbReference type="SMART" id="SM00192">
    <property type="entry name" value="LDLa"/>
    <property type="match status" value="5"/>
</dbReference>
<keyword evidence="4" id="KW-0677">Repeat</keyword>
<feature type="disulfide bond" evidence="10">
    <location>
        <begin position="270"/>
        <end position="282"/>
    </location>
</feature>
<proteinExistence type="inferred from homology"/>
<comment type="subcellular location">
    <subcellularLocation>
        <location evidence="1">Membrane</location>
        <topology evidence="1">Single-pass membrane protein</topology>
    </subcellularLocation>
</comment>
<dbReference type="PROSITE" id="PS01180">
    <property type="entry name" value="CUB"/>
    <property type="match status" value="3"/>
</dbReference>
<feature type="region of interest" description="Disordered" evidence="11">
    <location>
        <begin position="852"/>
        <end position="895"/>
    </location>
</feature>
<feature type="compositionally biased region" description="Polar residues" evidence="11">
    <location>
        <begin position="872"/>
        <end position="891"/>
    </location>
</feature>
<name>A0A8J1XSS3_OWEFU</name>
<dbReference type="InterPro" id="IPR000859">
    <property type="entry name" value="CUB_dom"/>
</dbReference>
<comment type="caution">
    <text evidence="14">The sequence shown here is derived from an EMBL/GenBank/DDBJ whole genome shotgun (WGS) entry which is preliminary data.</text>
</comment>
<comment type="caution">
    <text evidence="10">Lacks conserved residue(s) required for the propagation of feature annotation.</text>
</comment>
<feature type="compositionally biased region" description="Polar residues" evidence="11">
    <location>
        <begin position="770"/>
        <end position="782"/>
    </location>
</feature>
<dbReference type="FunFam" id="2.60.120.290:FF:000013">
    <property type="entry name" value="Membrane frizzled-related protein"/>
    <property type="match status" value="1"/>
</dbReference>
<keyword evidence="6 12" id="KW-0472">Membrane</keyword>
<feature type="disulfide bond" evidence="10">
    <location>
        <begin position="577"/>
        <end position="592"/>
    </location>
</feature>
<feature type="disulfide bond" evidence="10">
    <location>
        <begin position="565"/>
        <end position="583"/>
    </location>
</feature>
<dbReference type="OrthoDB" id="10020456at2759"/>
<feature type="compositionally biased region" description="Polar residues" evidence="11">
    <location>
        <begin position="796"/>
        <end position="811"/>
    </location>
</feature>
<comment type="similarity">
    <text evidence="2">Belongs to the LDLR family.</text>
</comment>
<dbReference type="Gene3D" id="2.60.120.290">
    <property type="entry name" value="Spermadhesin, CUB domain"/>
    <property type="match status" value="3"/>
</dbReference>
<evidence type="ECO:0000313" key="14">
    <source>
        <dbReference type="EMBL" id="CAH1779480.1"/>
    </source>
</evidence>